<dbReference type="Proteomes" id="UP000198901">
    <property type="component" value="Unassembled WGS sequence"/>
</dbReference>
<keyword evidence="3" id="KW-1185">Reference proteome</keyword>
<dbReference type="AlphaFoldDB" id="A0A1G9NHN0"/>
<keyword evidence="1" id="KW-0732">Signal</keyword>
<dbReference type="STRING" id="563176.SAMN04488090_2017"/>
<feature type="chain" id="PRO_5011512596" description="Lipoprotein" evidence="1">
    <location>
        <begin position="24"/>
        <end position="456"/>
    </location>
</feature>
<evidence type="ECO:0000313" key="3">
    <source>
        <dbReference type="Proteomes" id="UP000198901"/>
    </source>
</evidence>
<proteinExistence type="predicted"/>
<protein>
    <recommendedName>
        <fullName evidence="4">Lipoprotein</fullName>
    </recommendedName>
</protein>
<evidence type="ECO:0000313" key="2">
    <source>
        <dbReference type="EMBL" id="SDL86088.1"/>
    </source>
</evidence>
<organism evidence="2 3">
    <name type="scientific">Siphonobacter aquaeclarae</name>
    <dbReference type="NCBI Taxonomy" id="563176"/>
    <lineage>
        <taxon>Bacteria</taxon>
        <taxon>Pseudomonadati</taxon>
        <taxon>Bacteroidota</taxon>
        <taxon>Cytophagia</taxon>
        <taxon>Cytophagales</taxon>
        <taxon>Cytophagaceae</taxon>
        <taxon>Siphonobacter</taxon>
    </lineage>
</organism>
<dbReference type="PROSITE" id="PS51257">
    <property type="entry name" value="PROKAR_LIPOPROTEIN"/>
    <property type="match status" value="1"/>
</dbReference>
<dbReference type="RefSeq" id="WP_093201159.1">
    <property type="nucleotide sequence ID" value="NZ_FNGS01000003.1"/>
</dbReference>
<reference evidence="2 3" key="1">
    <citation type="submission" date="2016-10" db="EMBL/GenBank/DDBJ databases">
        <authorList>
            <person name="de Groot N.N."/>
        </authorList>
    </citation>
    <scope>NUCLEOTIDE SEQUENCE [LARGE SCALE GENOMIC DNA]</scope>
    <source>
        <strain evidence="2 3">DSM 21668</strain>
    </source>
</reference>
<feature type="signal peptide" evidence="1">
    <location>
        <begin position="1"/>
        <end position="23"/>
    </location>
</feature>
<evidence type="ECO:0008006" key="4">
    <source>
        <dbReference type="Google" id="ProtNLM"/>
    </source>
</evidence>
<sequence>MKKKYAGILLLAFFALVSCSRKKDPVTPISSVESLSGSFAQALARALQERDVRQFVKEEALKKSDGDFDVLYAAVKDRRLADGRTFETALAAYAERADVEGWSSGRPLLTIFVPELTRFSAASWEEEVPDVAVDDNHLQASSQLKTYGATKDPYLISAGSAPDFPVVVVKENERIVAKSKSSGRDESFVESQSKTIIWETATHRFYAIGDQDLTVYPSRYNLPRDLVWRFNQQDPYSGQRDWLYYSIFPAQGRMEGWMSTGYWEHIRNLRLTSAETMRAINSRWTEGKLELHIVLWRVDRGGELQGLLRTASCAPSELVSSGNKLLTIDPDLELTGWDVRNEGDEWKFTVWEYDPGTPVLRDVSAGTTFGNNYMERNGMFWKSGLGNGKEAVFGRSARAMVRLTSGTVELGEARLTFDAPVILKRNGEEAYELNTISTGAVTFAVAPGYVIPPGWR</sequence>
<accession>A0A1G9NHN0</accession>
<name>A0A1G9NHN0_9BACT</name>
<gene>
    <name evidence="2" type="ORF">SAMN04488090_2017</name>
</gene>
<dbReference type="OrthoDB" id="866679at2"/>
<dbReference type="EMBL" id="FNGS01000003">
    <property type="protein sequence ID" value="SDL86088.1"/>
    <property type="molecule type" value="Genomic_DNA"/>
</dbReference>
<evidence type="ECO:0000256" key="1">
    <source>
        <dbReference type="SAM" id="SignalP"/>
    </source>
</evidence>